<dbReference type="STRING" id="1441095.AM592_16265"/>
<dbReference type="InterPro" id="IPR011013">
    <property type="entry name" value="Gal_mutarotase_sf_dom"/>
</dbReference>
<dbReference type="Gene3D" id="1.20.1270.50">
    <property type="entry name" value="Glycoside hydrolase family 38, central domain"/>
    <property type="match status" value="1"/>
</dbReference>
<dbReference type="Pfam" id="PF07748">
    <property type="entry name" value="Glyco_hydro_38C"/>
    <property type="match status" value="1"/>
</dbReference>
<dbReference type="Gene3D" id="3.20.110.10">
    <property type="entry name" value="Glycoside hydrolase 38, N terminal domain"/>
    <property type="match status" value="1"/>
</dbReference>
<dbReference type="InterPro" id="IPR027291">
    <property type="entry name" value="Glyco_hydro_38_N_sf"/>
</dbReference>
<dbReference type="GO" id="GO:0006013">
    <property type="term" value="P:mannose metabolic process"/>
    <property type="evidence" value="ECO:0007669"/>
    <property type="project" value="InterPro"/>
</dbReference>
<evidence type="ECO:0000259" key="6">
    <source>
        <dbReference type="SMART" id="SM00872"/>
    </source>
</evidence>
<dbReference type="AlphaFoldDB" id="A0A0M4FIZ1"/>
<feature type="coiled-coil region" evidence="5">
    <location>
        <begin position="1"/>
        <end position="28"/>
    </location>
</feature>
<evidence type="ECO:0000256" key="1">
    <source>
        <dbReference type="ARBA" id="ARBA00009792"/>
    </source>
</evidence>
<sequence length="1045" mass="122131">MQMSFLKKKQIEKRIEELEQHRYRERRSLEVFFSKEDEEALVAPKVPEPSDFKETINVGSYWQGRDRYLWLAKEITIPKEWAEDTVVGLFDFGKTGEGGNSGFESQLYVNGKMYQAIDSNHKELFFEKEWSDSPIYLAFRLWSGLEGGGERKDQEHKIAQAEIAILDEQTDDLYYTAYAMLETIKVLQDHSPERVKLLSLLDKAFRIIDWKEPGSDPFYHSVYRTNDFLQAEIDQLEKHSDVTIRCIGHTHIDVAWLWRLKHTREKAGRSFSTVLRLMEKYPDYIFLQTQPQLYAYVKKDFPELYEEMKRRIDEGVWEVDGAMWLEADCNLPSGESLVRQILEGSKFIKNEFGKDVHYLWLPDVFGYSWALPQILKKSGIDTFLTSKISWNQFNRMPNDTFTWRGIDGSEVLTQFITTPDPGSPENSWFATYNGQILPTTVTGTWDNYKNKELAKELLLSYGYGDGGGGVNRTMLEMRRRLDKMPGLPHVKTGNVRPYFEELNKQVKETSEFVPTWDGELYLEYHRGTYTSQAYNKKMNRLLELKLRETEFMHVWKAVSLGGWETYPTTRLEESWRTLLRNQFHDIIPGSSIREVYEDSKKEYEEAEETVDQLLHDAVLALTERKGRAWTIYNSSSWLLDGIVEVQTDEEGTWVDEAGNELTAQKKDNSWLVEVKQVPETGWKQIELQPSQNRKPLAADWFDFEEQVLETQFYRVEFNEQGQIQSLFDKEAGRHVLAENEKGNVFQIFEDKPLEFDAWDIDIYYQDKMTEVSNLEDFKLKKAGALQVSIEASWRYGKSTITQEMIFYKNRKVIDFSTHVDWHEQQQLLKVAFPVRIRATQATYDIQFGNVKRPTHWNTSWDMAKFETVAHQWVDFSEQNYGVSLLNDCKYGHDIKDHVIRLSLIKSAKAPDFMQDQGNHHFTYSLYPHANSWVEAETVKEAWKLNHPFTVSEGFAKGNQQLFAINHPFLHLDAVKKAEDNEDLIIRFHEFAGGTQDVTITPAFQYDGWLECDLQERGTAEEKKAGPIKLTVTPYEVKTVRIYRGE</sequence>
<feature type="domain" description="Glycoside hydrolase family 38 central" evidence="6">
    <location>
        <begin position="523"/>
        <end position="603"/>
    </location>
</feature>
<accession>A0A0M4FIZ1</accession>
<dbReference type="SUPFAM" id="SSF88713">
    <property type="entry name" value="Glycoside hydrolase/deacetylase"/>
    <property type="match status" value="1"/>
</dbReference>
<keyword evidence="5" id="KW-0175">Coiled coil</keyword>
<dbReference type="InterPro" id="IPR011330">
    <property type="entry name" value="Glyco_hydro/deAcase_b/a-brl"/>
</dbReference>
<dbReference type="Pfam" id="PF09261">
    <property type="entry name" value="Alpha-mann_mid"/>
    <property type="match status" value="1"/>
</dbReference>
<dbReference type="Pfam" id="PF17677">
    <property type="entry name" value="Glyco_hydro38C2"/>
    <property type="match status" value="1"/>
</dbReference>
<organism evidence="7 8">
    <name type="scientific">Bacillus gobiensis</name>
    <dbReference type="NCBI Taxonomy" id="1441095"/>
    <lineage>
        <taxon>Bacteria</taxon>
        <taxon>Bacillati</taxon>
        <taxon>Bacillota</taxon>
        <taxon>Bacilli</taxon>
        <taxon>Bacillales</taxon>
        <taxon>Bacillaceae</taxon>
        <taxon>Bacillus</taxon>
    </lineage>
</organism>
<dbReference type="InterPro" id="IPR011682">
    <property type="entry name" value="Glyco_hydro_38_C"/>
</dbReference>
<evidence type="ECO:0000313" key="7">
    <source>
        <dbReference type="EMBL" id="ALC82961.1"/>
    </source>
</evidence>
<dbReference type="FunFam" id="3.20.110.10:FF:000002">
    <property type="entry name" value="alpha-mannosidase 2C1 isoform X1"/>
    <property type="match status" value="1"/>
</dbReference>
<dbReference type="PANTHER" id="PTHR46017">
    <property type="entry name" value="ALPHA-MANNOSIDASE 2C1"/>
    <property type="match status" value="1"/>
</dbReference>
<keyword evidence="4" id="KW-0326">Glycosidase</keyword>
<dbReference type="PATRIC" id="fig|1441095.3.peg.3594"/>
<name>A0A0M4FIZ1_9BACI</name>
<dbReference type="InterPro" id="IPR037094">
    <property type="entry name" value="Glyco_hydro_38_cen_sf"/>
</dbReference>
<dbReference type="CDD" id="cd10789">
    <property type="entry name" value="GH38N_AMII_ER_cytosolic"/>
    <property type="match status" value="1"/>
</dbReference>
<dbReference type="EMBL" id="CP012600">
    <property type="protein sequence ID" value="ALC82961.1"/>
    <property type="molecule type" value="Genomic_DNA"/>
</dbReference>
<keyword evidence="8" id="KW-1185">Reference proteome</keyword>
<dbReference type="InterPro" id="IPR015341">
    <property type="entry name" value="Glyco_hydro_38_cen"/>
</dbReference>
<dbReference type="GO" id="GO:0046872">
    <property type="term" value="F:metal ion binding"/>
    <property type="evidence" value="ECO:0007669"/>
    <property type="project" value="UniProtKB-KW"/>
</dbReference>
<reference evidence="7 8" key="2">
    <citation type="journal article" date="2016" name="Int. J. Syst. Evol. Microbiol.">
        <title>Bacillus gobiensis sp. nov., isolated from a soil sample.</title>
        <authorList>
            <person name="Liu B."/>
            <person name="Liu G.H."/>
            <person name="Cetin S."/>
            <person name="Schumann P."/>
            <person name="Pan Z.Z."/>
            <person name="Chen Q.Q."/>
        </authorList>
    </citation>
    <scope>NUCLEOTIDE SEQUENCE [LARGE SCALE GENOMIC DNA]</scope>
    <source>
        <strain evidence="7 8">FJAT-4402</strain>
    </source>
</reference>
<dbReference type="Gene3D" id="2.70.98.30">
    <property type="entry name" value="Golgi alpha-mannosidase II, domain 4"/>
    <property type="match status" value="1"/>
</dbReference>
<protein>
    <submittedName>
        <fullName evidence="7">Alpha-mannosidase</fullName>
    </submittedName>
</protein>
<evidence type="ECO:0000313" key="8">
    <source>
        <dbReference type="Proteomes" id="UP000067625"/>
    </source>
</evidence>
<dbReference type="SUPFAM" id="SSF88688">
    <property type="entry name" value="Families 57/38 glycoside transferase middle domain"/>
    <property type="match status" value="1"/>
</dbReference>
<reference evidence="8" key="1">
    <citation type="submission" date="2015-08" db="EMBL/GenBank/DDBJ databases">
        <title>Genome sequencing project for genomic taxonomy and phylogenomics of Bacillus-like bacteria.</title>
        <authorList>
            <person name="Liu B."/>
            <person name="Wang J."/>
            <person name="Zhu Y."/>
            <person name="Liu G."/>
            <person name="Chen Q."/>
            <person name="Chen Z."/>
            <person name="Lan J."/>
            <person name="Che J."/>
            <person name="Ge C."/>
            <person name="Shi H."/>
            <person name="Pan Z."/>
            <person name="Liu X."/>
        </authorList>
    </citation>
    <scope>NUCLEOTIDE SEQUENCE [LARGE SCALE GENOMIC DNA]</scope>
    <source>
        <strain evidence="8">FJAT-4402</strain>
    </source>
</reference>
<proteinExistence type="inferred from homology"/>
<dbReference type="FunFam" id="2.70.98.30:FF:000010">
    <property type="entry name" value="Cytosolic alpha-mannosidase"/>
    <property type="match status" value="1"/>
</dbReference>
<dbReference type="Pfam" id="PF01074">
    <property type="entry name" value="Glyco_hydro_38N"/>
    <property type="match status" value="1"/>
</dbReference>
<keyword evidence="2" id="KW-0479">Metal-binding</keyword>
<dbReference type="GO" id="GO:0030246">
    <property type="term" value="F:carbohydrate binding"/>
    <property type="evidence" value="ECO:0007669"/>
    <property type="project" value="InterPro"/>
</dbReference>
<dbReference type="Gene3D" id="2.60.40.2220">
    <property type="match status" value="1"/>
</dbReference>
<dbReference type="PANTHER" id="PTHR46017:SF1">
    <property type="entry name" value="ALPHA-MANNOSIDASE 2C1"/>
    <property type="match status" value="1"/>
</dbReference>
<dbReference type="InterPro" id="IPR041147">
    <property type="entry name" value="GH38_C"/>
</dbReference>
<evidence type="ECO:0000256" key="5">
    <source>
        <dbReference type="SAM" id="Coils"/>
    </source>
</evidence>
<keyword evidence="3" id="KW-0378">Hydrolase</keyword>
<dbReference type="GO" id="GO:0004559">
    <property type="term" value="F:alpha-mannosidase activity"/>
    <property type="evidence" value="ECO:0007669"/>
    <property type="project" value="InterPro"/>
</dbReference>
<evidence type="ECO:0000256" key="4">
    <source>
        <dbReference type="ARBA" id="ARBA00023295"/>
    </source>
</evidence>
<comment type="similarity">
    <text evidence="1">Belongs to the glycosyl hydrolase 38 family.</text>
</comment>
<gene>
    <name evidence="7" type="ORF">AM592_16265</name>
</gene>
<dbReference type="InterPro" id="IPR000602">
    <property type="entry name" value="Glyco_hydro_38_N"/>
</dbReference>
<dbReference type="GO" id="GO:0009313">
    <property type="term" value="P:oligosaccharide catabolic process"/>
    <property type="evidence" value="ECO:0007669"/>
    <property type="project" value="TreeGrafter"/>
</dbReference>
<evidence type="ECO:0000256" key="3">
    <source>
        <dbReference type="ARBA" id="ARBA00022801"/>
    </source>
</evidence>
<dbReference type="SUPFAM" id="SSF74650">
    <property type="entry name" value="Galactose mutarotase-like"/>
    <property type="match status" value="1"/>
</dbReference>
<dbReference type="Proteomes" id="UP000067625">
    <property type="component" value="Chromosome"/>
</dbReference>
<dbReference type="FunFam" id="1.20.1270.50:FF:000004">
    <property type="entry name" value="alpha-mannosidase 2C1 isoform X1"/>
    <property type="match status" value="1"/>
</dbReference>
<dbReference type="InterPro" id="IPR028995">
    <property type="entry name" value="Glyco_hydro_57/38_cen_sf"/>
</dbReference>
<dbReference type="SMART" id="SM00872">
    <property type="entry name" value="Alpha-mann_mid"/>
    <property type="match status" value="1"/>
</dbReference>
<evidence type="ECO:0000256" key="2">
    <source>
        <dbReference type="ARBA" id="ARBA00022723"/>
    </source>
</evidence>